<evidence type="ECO:0000256" key="8">
    <source>
        <dbReference type="RuleBase" id="RU362028"/>
    </source>
</evidence>
<dbReference type="GO" id="GO:0003723">
    <property type="term" value="F:RNA binding"/>
    <property type="evidence" value="ECO:0007669"/>
    <property type="project" value="UniProtKB-KW"/>
</dbReference>
<dbReference type="PROSITE" id="PS01129">
    <property type="entry name" value="PSI_RLU"/>
    <property type="match status" value="1"/>
</dbReference>
<dbReference type="SUPFAM" id="SSF55174">
    <property type="entry name" value="Alpha-L RNA-binding motif"/>
    <property type="match status" value="1"/>
</dbReference>
<evidence type="ECO:0000313" key="10">
    <source>
        <dbReference type="EMBL" id="UOK69401.1"/>
    </source>
</evidence>
<evidence type="ECO:0000256" key="1">
    <source>
        <dbReference type="ARBA" id="ARBA00010876"/>
    </source>
</evidence>
<feature type="active site" evidence="6">
    <location>
        <position position="158"/>
    </location>
</feature>
<dbReference type="AlphaFoldDB" id="A0A9E6ZPN0"/>
<dbReference type="PANTHER" id="PTHR21600">
    <property type="entry name" value="MITOCHONDRIAL RNA PSEUDOURIDINE SYNTHASE"/>
    <property type="match status" value="1"/>
</dbReference>
<dbReference type="PANTHER" id="PTHR21600:SF44">
    <property type="entry name" value="RIBOSOMAL LARGE SUBUNIT PSEUDOURIDINE SYNTHASE D"/>
    <property type="match status" value="1"/>
</dbReference>
<dbReference type="InterPro" id="IPR006145">
    <property type="entry name" value="PsdUridine_synth_RsuA/RluA"/>
</dbReference>
<evidence type="ECO:0000256" key="3">
    <source>
        <dbReference type="ARBA" id="ARBA00023235"/>
    </source>
</evidence>
<dbReference type="NCBIfam" id="TIGR00005">
    <property type="entry name" value="rluA_subfam"/>
    <property type="match status" value="1"/>
</dbReference>
<dbReference type="EC" id="5.4.99.-" evidence="8"/>
<dbReference type="Gene3D" id="3.10.290.10">
    <property type="entry name" value="RNA-binding S4 domain"/>
    <property type="match status" value="1"/>
</dbReference>
<evidence type="ECO:0000313" key="11">
    <source>
        <dbReference type="Proteomes" id="UP000831684"/>
    </source>
</evidence>
<dbReference type="FunFam" id="3.30.2350.10:FF:000006">
    <property type="entry name" value="Pseudouridine synthase"/>
    <property type="match status" value="1"/>
</dbReference>
<dbReference type="InterPro" id="IPR006224">
    <property type="entry name" value="PsdUridine_synth_RluA-like_CS"/>
</dbReference>
<gene>
    <name evidence="10" type="ORF">K9D25_11580</name>
</gene>
<dbReference type="PROSITE" id="PS50889">
    <property type="entry name" value="S4"/>
    <property type="match status" value="1"/>
</dbReference>
<keyword evidence="2 7" id="KW-0694">RNA-binding</keyword>
<accession>A0A9E6ZPN0</accession>
<dbReference type="EMBL" id="CP083239">
    <property type="protein sequence ID" value="UOK69401.1"/>
    <property type="molecule type" value="Genomic_DNA"/>
</dbReference>
<dbReference type="Proteomes" id="UP000831684">
    <property type="component" value="Chromosome"/>
</dbReference>
<keyword evidence="3 8" id="KW-0413">Isomerase</keyword>
<evidence type="ECO:0000256" key="6">
    <source>
        <dbReference type="PIRSR" id="PIRSR606225-1"/>
    </source>
</evidence>
<dbReference type="InterPro" id="IPR006225">
    <property type="entry name" value="PsdUridine_synth_RluC/D"/>
</dbReference>
<dbReference type="SUPFAM" id="SSF55120">
    <property type="entry name" value="Pseudouridine synthase"/>
    <property type="match status" value="1"/>
</dbReference>
<dbReference type="InterPro" id="IPR036986">
    <property type="entry name" value="S4_RNA-bd_sf"/>
</dbReference>
<dbReference type="RefSeq" id="WP_244375280.1">
    <property type="nucleotide sequence ID" value="NZ_CP083239.1"/>
</dbReference>
<dbReference type="GO" id="GO:0000455">
    <property type="term" value="P:enzyme-directed rRNA pseudouridine synthesis"/>
    <property type="evidence" value="ECO:0007669"/>
    <property type="project" value="TreeGrafter"/>
</dbReference>
<proteinExistence type="inferred from homology"/>
<dbReference type="InterPro" id="IPR020103">
    <property type="entry name" value="PsdUridine_synth_cat_dom_sf"/>
</dbReference>
<feature type="domain" description="Pseudouridine synthase RsuA/RluA-like" evidence="9">
    <location>
        <begin position="107"/>
        <end position="272"/>
    </location>
</feature>
<evidence type="ECO:0000256" key="5">
    <source>
        <dbReference type="ARBA" id="ARBA00056072"/>
    </source>
</evidence>
<dbReference type="InterPro" id="IPR050188">
    <property type="entry name" value="RluA_PseudoU_synthase"/>
</dbReference>
<organism evidence="10 11">
    <name type="scientific">Ancylobacter polymorphus</name>
    <dbReference type="NCBI Taxonomy" id="223390"/>
    <lineage>
        <taxon>Bacteria</taxon>
        <taxon>Pseudomonadati</taxon>
        <taxon>Pseudomonadota</taxon>
        <taxon>Alphaproteobacteria</taxon>
        <taxon>Hyphomicrobiales</taxon>
        <taxon>Xanthobacteraceae</taxon>
        <taxon>Ancylobacter</taxon>
    </lineage>
</organism>
<dbReference type="GO" id="GO:0160140">
    <property type="term" value="F:23S rRNA pseudouridine(1911/1915/1917) synthase activity"/>
    <property type="evidence" value="ECO:0007669"/>
    <property type="project" value="UniProtKB-EC"/>
</dbReference>
<dbReference type="Gene3D" id="3.30.2350.10">
    <property type="entry name" value="Pseudouridine synthase"/>
    <property type="match status" value="1"/>
</dbReference>
<evidence type="ECO:0000256" key="2">
    <source>
        <dbReference type="ARBA" id="ARBA00022884"/>
    </source>
</evidence>
<comment type="similarity">
    <text evidence="1 8">Belongs to the pseudouridine synthase RluA family.</text>
</comment>
<dbReference type="CDD" id="cd02869">
    <property type="entry name" value="PseudoU_synth_RluA_like"/>
    <property type="match status" value="1"/>
</dbReference>
<protein>
    <recommendedName>
        <fullName evidence="8">Pseudouridine synthase</fullName>
        <ecNumber evidence="8">5.4.99.-</ecNumber>
    </recommendedName>
</protein>
<reference evidence="10" key="1">
    <citation type="submission" date="2021-09" db="EMBL/GenBank/DDBJ databases">
        <title>Network and meta-omics reveal the key degrader and cooperation patterns in an efficient 1,4-dioxane-degrading microbial community.</title>
        <authorList>
            <person name="Dai C."/>
        </authorList>
    </citation>
    <scope>NUCLEOTIDE SEQUENCE</scope>
    <source>
        <strain evidence="10">ZM13</strain>
    </source>
</reference>
<comment type="catalytic activity">
    <reaction evidence="4">
        <text>uridine(1911/1915/1917) in 23S rRNA = pseudouridine(1911/1915/1917) in 23S rRNA</text>
        <dbReference type="Rhea" id="RHEA:42524"/>
        <dbReference type="Rhea" id="RHEA-COMP:10097"/>
        <dbReference type="Rhea" id="RHEA-COMP:10098"/>
        <dbReference type="ChEBI" id="CHEBI:65314"/>
        <dbReference type="ChEBI" id="CHEBI:65315"/>
        <dbReference type="EC" id="5.4.99.23"/>
    </reaction>
</comment>
<evidence type="ECO:0000256" key="7">
    <source>
        <dbReference type="PROSITE-ProRule" id="PRU00182"/>
    </source>
</evidence>
<dbReference type="CDD" id="cd00165">
    <property type="entry name" value="S4"/>
    <property type="match status" value="1"/>
</dbReference>
<comment type="function">
    <text evidence="5">Responsible for synthesis of pseudouridine from uracil at positions 1911, 1915 and 1917 in 23S ribosomal RNA.</text>
</comment>
<name>A0A9E6ZPN0_9HYPH</name>
<dbReference type="Pfam" id="PF00849">
    <property type="entry name" value="PseudoU_synth_2"/>
    <property type="match status" value="1"/>
</dbReference>
<comment type="catalytic activity">
    <reaction evidence="8">
        <text>a uridine in RNA = a pseudouridine in RNA</text>
        <dbReference type="Rhea" id="RHEA:48348"/>
        <dbReference type="Rhea" id="RHEA-COMP:12068"/>
        <dbReference type="Rhea" id="RHEA-COMP:12069"/>
        <dbReference type="ChEBI" id="CHEBI:65314"/>
        <dbReference type="ChEBI" id="CHEBI:65315"/>
    </reaction>
</comment>
<dbReference type="KEGG" id="apol:K9D25_11580"/>
<evidence type="ECO:0000256" key="4">
    <source>
        <dbReference type="ARBA" id="ARBA00036882"/>
    </source>
</evidence>
<sequence>MPAPELNEEMDDDAPEAVASRVDITVGPEDEGLRLDRVLARHLPELSRTRLQALIGEGRVLRGDKPVAGGSAKAIAGETYSVEVPEPEDATPAAQDIPLVIVYEDDHLIVVDKPAGMVVHPAPGSPDGTLVNALLFHCGASLSGIGGVRRPGIVHRLDKDTSGLLVVAKNDRTHKALAAQFADHGRTGPLERAYLAFVWGAPDLPSGTVDAPLARHPVARERIAVRSGGRFAITHWQRLAAYADTLGRPIATLVECQLETGRTHQIRVHMAHIGHPLLGDALYGVGQRTRASRLPEAAREALDGLGRQALHAARLGFEHPATGEVLSFESALPPDLARLEEVLAAGG</sequence>
<evidence type="ECO:0000259" key="9">
    <source>
        <dbReference type="Pfam" id="PF00849"/>
    </source>
</evidence>